<feature type="transmembrane region" description="Helical" evidence="2">
    <location>
        <begin position="179"/>
        <end position="200"/>
    </location>
</feature>
<comment type="caution">
    <text evidence="3">The sequence shown here is derived from an EMBL/GenBank/DDBJ whole genome shotgun (WGS) entry which is preliminary data.</text>
</comment>
<evidence type="ECO:0000313" key="3">
    <source>
        <dbReference type="EMBL" id="KAK3390774.1"/>
    </source>
</evidence>
<evidence type="ECO:0000256" key="2">
    <source>
        <dbReference type="SAM" id="Phobius"/>
    </source>
</evidence>
<sequence length="365" mass="39681">MADRPTLITAALPPPPPPGFAVPSPVYSQTSTPRLGPRRQSRFTEESMQEATPTSSMMSDRWRQSTWSVDDAVAAGIHPNPVRNSTTTTAATVTPGNSANDFRANTLMRIVNAGLHGAVLIVVMAIMVMFLSSMRDNWLQDKSPSSQAVALLVLLGLDICLDIFSLLRQPLHAPWPCWALLLRLIYGIGYLTLFMVYIGIGRVFPAGYTYWSIRPDWAGPAVYFLLWVLGVWNLGHVALHRHHLGKGVQSYLSSLIFLSKLRGEVVSSRRRISGQSAAGGGTAGWSSWRRSRGSGVSGGETIARLNDDDLEANNLQRTIRRDGASSGTTIALQDQELPDHKPESGLTTAASSLRPSHIGGRDTPC</sequence>
<feature type="compositionally biased region" description="Polar residues" evidence="1">
    <location>
        <begin position="49"/>
        <end position="61"/>
    </location>
</feature>
<feature type="compositionally biased region" description="Polar residues" evidence="1">
    <location>
        <begin position="345"/>
        <end position="354"/>
    </location>
</feature>
<organism evidence="3 4">
    <name type="scientific">Podospora didyma</name>
    <dbReference type="NCBI Taxonomy" id="330526"/>
    <lineage>
        <taxon>Eukaryota</taxon>
        <taxon>Fungi</taxon>
        <taxon>Dikarya</taxon>
        <taxon>Ascomycota</taxon>
        <taxon>Pezizomycotina</taxon>
        <taxon>Sordariomycetes</taxon>
        <taxon>Sordariomycetidae</taxon>
        <taxon>Sordariales</taxon>
        <taxon>Podosporaceae</taxon>
        <taxon>Podospora</taxon>
    </lineage>
</organism>
<feature type="region of interest" description="Disordered" evidence="1">
    <location>
        <begin position="274"/>
        <end position="302"/>
    </location>
</feature>
<feature type="region of interest" description="Disordered" evidence="1">
    <location>
        <begin position="1"/>
        <end position="61"/>
    </location>
</feature>
<dbReference type="EMBL" id="JAULSW010000002">
    <property type="protein sequence ID" value="KAK3390774.1"/>
    <property type="molecule type" value="Genomic_DNA"/>
</dbReference>
<proteinExistence type="predicted"/>
<keyword evidence="4" id="KW-1185">Reference proteome</keyword>
<feature type="transmembrane region" description="Helical" evidence="2">
    <location>
        <begin position="220"/>
        <end position="239"/>
    </location>
</feature>
<dbReference type="Proteomes" id="UP001285441">
    <property type="component" value="Unassembled WGS sequence"/>
</dbReference>
<feature type="transmembrane region" description="Helical" evidence="2">
    <location>
        <begin position="113"/>
        <end position="134"/>
    </location>
</feature>
<keyword evidence="2" id="KW-0472">Membrane</keyword>
<protein>
    <recommendedName>
        <fullName evidence="5">Transmembrane protein</fullName>
    </recommendedName>
</protein>
<reference evidence="3" key="1">
    <citation type="journal article" date="2023" name="Mol. Phylogenet. Evol.">
        <title>Genome-scale phylogeny and comparative genomics of the fungal order Sordariales.</title>
        <authorList>
            <person name="Hensen N."/>
            <person name="Bonometti L."/>
            <person name="Westerberg I."/>
            <person name="Brannstrom I.O."/>
            <person name="Guillou S."/>
            <person name="Cros-Aarteil S."/>
            <person name="Calhoun S."/>
            <person name="Haridas S."/>
            <person name="Kuo A."/>
            <person name="Mondo S."/>
            <person name="Pangilinan J."/>
            <person name="Riley R."/>
            <person name="LaButti K."/>
            <person name="Andreopoulos B."/>
            <person name="Lipzen A."/>
            <person name="Chen C."/>
            <person name="Yan M."/>
            <person name="Daum C."/>
            <person name="Ng V."/>
            <person name="Clum A."/>
            <person name="Steindorff A."/>
            <person name="Ohm R.A."/>
            <person name="Martin F."/>
            <person name="Silar P."/>
            <person name="Natvig D.O."/>
            <person name="Lalanne C."/>
            <person name="Gautier V."/>
            <person name="Ament-Velasquez S.L."/>
            <person name="Kruys A."/>
            <person name="Hutchinson M.I."/>
            <person name="Powell A.J."/>
            <person name="Barry K."/>
            <person name="Miller A.N."/>
            <person name="Grigoriev I.V."/>
            <person name="Debuchy R."/>
            <person name="Gladieux P."/>
            <person name="Hiltunen Thoren M."/>
            <person name="Johannesson H."/>
        </authorList>
    </citation>
    <scope>NUCLEOTIDE SEQUENCE</scope>
    <source>
        <strain evidence="3">CBS 232.78</strain>
    </source>
</reference>
<accession>A0AAE0U531</accession>
<evidence type="ECO:0008006" key="5">
    <source>
        <dbReference type="Google" id="ProtNLM"/>
    </source>
</evidence>
<gene>
    <name evidence="3" type="ORF">B0H63DRAFT_539234</name>
</gene>
<dbReference type="AlphaFoldDB" id="A0AAE0U531"/>
<evidence type="ECO:0000256" key="1">
    <source>
        <dbReference type="SAM" id="MobiDB-lite"/>
    </source>
</evidence>
<reference evidence="3" key="2">
    <citation type="submission" date="2023-06" db="EMBL/GenBank/DDBJ databases">
        <authorList>
            <consortium name="Lawrence Berkeley National Laboratory"/>
            <person name="Haridas S."/>
            <person name="Hensen N."/>
            <person name="Bonometti L."/>
            <person name="Westerberg I."/>
            <person name="Brannstrom I.O."/>
            <person name="Guillou S."/>
            <person name="Cros-Aarteil S."/>
            <person name="Calhoun S."/>
            <person name="Kuo A."/>
            <person name="Mondo S."/>
            <person name="Pangilinan J."/>
            <person name="Riley R."/>
            <person name="LaButti K."/>
            <person name="Andreopoulos B."/>
            <person name="Lipzen A."/>
            <person name="Chen C."/>
            <person name="Yanf M."/>
            <person name="Daum C."/>
            <person name="Ng V."/>
            <person name="Clum A."/>
            <person name="Steindorff A."/>
            <person name="Ohm R."/>
            <person name="Martin F."/>
            <person name="Silar P."/>
            <person name="Natvig D."/>
            <person name="Lalanne C."/>
            <person name="Gautier V."/>
            <person name="Ament-velasquez S.L."/>
            <person name="Kruys A."/>
            <person name="Hutchinson M.I."/>
            <person name="Powell A.J."/>
            <person name="Barry K."/>
            <person name="Miller A.N."/>
            <person name="Grigoriev I.V."/>
            <person name="Debuchy R."/>
            <person name="Gladieux P."/>
            <person name="Thoren M.H."/>
            <person name="Johannesson H."/>
        </authorList>
    </citation>
    <scope>NUCLEOTIDE SEQUENCE</scope>
    <source>
        <strain evidence="3">CBS 232.78</strain>
    </source>
</reference>
<keyword evidence="2" id="KW-1133">Transmembrane helix</keyword>
<feature type="transmembrane region" description="Helical" evidence="2">
    <location>
        <begin position="146"/>
        <end position="167"/>
    </location>
</feature>
<keyword evidence="2" id="KW-0812">Transmembrane</keyword>
<name>A0AAE0U531_9PEZI</name>
<evidence type="ECO:0000313" key="4">
    <source>
        <dbReference type="Proteomes" id="UP001285441"/>
    </source>
</evidence>
<feature type="region of interest" description="Disordered" evidence="1">
    <location>
        <begin position="333"/>
        <end position="365"/>
    </location>
</feature>